<dbReference type="AlphaFoldDB" id="A0A1Q3E2L7"/>
<sequence length="94" mass="11085">MRMQCFFVLRTTCYLTNSPAESGVERHEPDHLLGRVILFPITVVIRAIDEEEKMKRPIKLNARTRRTGGKWATRRCQKKILFRQMILVLIESLE</sequence>
<dbReference type="EMBL" id="BDGU01000062">
    <property type="protein sequence ID" value="GAW01472.1"/>
    <property type="molecule type" value="Genomic_DNA"/>
</dbReference>
<evidence type="ECO:0000313" key="1">
    <source>
        <dbReference type="EMBL" id="GAW01472.1"/>
    </source>
</evidence>
<gene>
    <name evidence="1" type="ORF">LENED_003070</name>
</gene>
<protein>
    <submittedName>
        <fullName evidence="1">Uncharacterized protein</fullName>
    </submittedName>
</protein>
<organism evidence="1 2">
    <name type="scientific">Lentinula edodes</name>
    <name type="common">Shiitake mushroom</name>
    <name type="synonym">Lentinus edodes</name>
    <dbReference type="NCBI Taxonomy" id="5353"/>
    <lineage>
        <taxon>Eukaryota</taxon>
        <taxon>Fungi</taxon>
        <taxon>Dikarya</taxon>
        <taxon>Basidiomycota</taxon>
        <taxon>Agaricomycotina</taxon>
        <taxon>Agaricomycetes</taxon>
        <taxon>Agaricomycetidae</taxon>
        <taxon>Agaricales</taxon>
        <taxon>Marasmiineae</taxon>
        <taxon>Omphalotaceae</taxon>
        <taxon>Lentinula</taxon>
    </lineage>
</organism>
<name>A0A1Q3E2L7_LENED</name>
<accession>A0A1Q3E2L7</accession>
<reference evidence="1 2" key="2">
    <citation type="submission" date="2017-02" db="EMBL/GenBank/DDBJ databases">
        <title>A genome survey and senescence transcriptome analysis in Lentinula edodes.</title>
        <authorList>
            <person name="Sakamoto Y."/>
            <person name="Nakade K."/>
            <person name="Sato S."/>
            <person name="Yoshida Y."/>
            <person name="Miyazaki K."/>
            <person name="Natsume S."/>
            <person name="Konno N."/>
        </authorList>
    </citation>
    <scope>NUCLEOTIDE SEQUENCE [LARGE SCALE GENOMIC DNA]</scope>
    <source>
        <strain evidence="1 2">NBRC 111202</strain>
    </source>
</reference>
<dbReference type="Proteomes" id="UP000188533">
    <property type="component" value="Unassembled WGS sequence"/>
</dbReference>
<evidence type="ECO:0000313" key="2">
    <source>
        <dbReference type="Proteomes" id="UP000188533"/>
    </source>
</evidence>
<proteinExistence type="predicted"/>
<keyword evidence="2" id="KW-1185">Reference proteome</keyword>
<comment type="caution">
    <text evidence="1">The sequence shown here is derived from an EMBL/GenBank/DDBJ whole genome shotgun (WGS) entry which is preliminary data.</text>
</comment>
<reference evidence="1 2" key="1">
    <citation type="submission" date="2016-08" db="EMBL/GenBank/DDBJ databases">
        <authorList>
            <consortium name="Lentinula edodes genome sequencing consortium"/>
            <person name="Sakamoto Y."/>
            <person name="Nakade K."/>
            <person name="Sato S."/>
            <person name="Yoshida Y."/>
            <person name="Miyazaki K."/>
            <person name="Natsume S."/>
            <person name="Konno N."/>
        </authorList>
    </citation>
    <scope>NUCLEOTIDE SEQUENCE [LARGE SCALE GENOMIC DNA]</scope>
    <source>
        <strain evidence="1 2">NBRC 111202</strain>
    </source>
</reference>